<evidence type="ECO:0000313" key="1">
    <source>
        <dbReference type="EMBL" id="VTP60991.1"/>
    </source>
</evidence>
<gene>
    <name evidence="1" type="ORF">NCTC12971_01498</name>
</gene>
<proteinExistence type="predicted"/>
<sequence>MDTVEKLGGTYFYAGMERLSAGELFFWIFVDKTMQQLGVADVGAVAAIVSGMAVLPTRQKPADAKEGTSLASVASRKVFGNAKFPFGIRLPTFIGNPVVERVRRKMVANIGTFVGRTVPVVGWLILAYDVSRISAESVITYNKIVRVEDRLW</sequence>
<organism evidence="1 2">
    <name type="scientific">Serratia rubidaea</name>
    <name type="common">Serratia marinorubra</name>
    <dbReference type="NCBI Taxonomy" id="61652"/>
    <lineage>
        <taxon>Bacteria</taxon>
        <taxon>Pseudomonadati</taxon>
        <taxon>Pseudomonadota</taxon>
        <taxon>Gammaproteobacteria</taxon>
        <taxon>Enterobacterales</taxon>
        <taxon>Yersiniaceae</taxon>
        <taxon>Serratia</taxon>
    </lineage>
</organism>
<dbReference type="AlphaFoldDB" id="A0A4U9HD87"/>
<dbReference type="RefSeq" id="WP_054307683.1">
    <property type="nucleotide sequence ID" value="NZ_CAMIPJ010000003.1"/>
</dbReference>
<evidence type="ECO:0008006" key="3">
    <source>
        <dbReference type="Google" id="ProtNLM"/>
    </source>
</evidence>
<dbReference type="EMBL" id="LR590463">
    <property type="protein sequence ID" value="VTP60991.1"/>
    <property type="molecule type" value="Genomic_DNA"/>
</dbReference>
<accession>A0A4U9HD87</accession>
<dbReference type="InterPro" id="IPR058522">
    <property type="entry name" value="DUF8209"/>
</dbReference>
<reference evidence="1 2" key="1">
    <citation type="submission" date="2019-05" db="EMBL/GenBank/DDBJ databases">
        <authorList>
            <consortium name="Pathogen Informatics"/>
        </authorList>
    </citation>
    <scope>NUCLEOTIDE SEQUENCE [LARGE SCALE GENOMIC DNA]</scope>
    <source>
        <strain evidence="1 2">NCTC12971</strain>
    </source>
</reference>
<dbReference type="GeneID" id="61764745"/>
<evidence type="ECO:0000313" key="2">
    <source>
        <dbReference type="Proteomes" id="UP000307968"/>
    </source>
</evidence>
<dbReference type="Proteomes" id="UP000307968">
    <property type="component" value="Chromosome"/>
</dbReference>
<dbReference type="InterPro" id="IPR058064">
    <property type="entry name" value="STM2901-like"/>
</dbReference>
<protein>
    <recommendedName>
        <fullName evidence="3">Phage membrane protein</fullName>
    </recommendedName>
</protein>
<dbReference type="NCBIfam" id="NF045926">
    <property type="entry name" value="STM2901_fam"/>
    <property type="match status" value="1"/>
</dbReference>
<dbReference type="Pfam" id="PF26636">
    <property type="entry name" value="DUF8209"/>
    <property type="match status" value="1"/>
</dbReference>
<name>A0A4U9HD87_SERRU</name>